<dbReference type="InterPro" id="IPR007397">
    <property type="entry name" value="F-box-assoc_dom"/>
</dbReference>
<comment type="caution">
    <text evidence="2">The sequence shown here is derived from an EMBL/GenBank/DDBJ whole genome shotgun (WGS) entry which is preliminary data.</text>
</comment>
<dbReference type="AlphaFoldDB" id="A0AAV7B7F2"/>
<dbReference type="GO" id="GO:0019005">
    <property type="term" value="C:SCF ubiquitin ligase complex"/>
    <property type="evidence" value="ECO:0007669"/>
    <property type="project" value="TreeGrafter"/>
</dbReference>
<organism evidence="2 3">
    <name type="scientific">Engystomops pustulosus</name>
    <name type="common">Tungara frog</name>
    <name type="synonym">Physalaemus pustulosus</name>
    <dbReference type="NCBI Taxonomy" id="76066"/>
    <lineage>
        <taxon>Eukaryota</taxon>
        <taxon>Metazoa</taxon>
        <taxon>Chordata</taxon>
        <taxon>Craniata</taxon>
        <taxon>Vertebrata</taxon>
        <taxon>Euteleostomi</taxon>
        <taxon>Amphibia</taxon>
        <taxon>Batrachia</taxon>
        <taxon>Anura</taxon>
        <taxon>Neobatrachia</taxon>
        <taxon>Hyloidea</taxon>
        <taxon>Leptodactylidae</taxon>
        <taxon>Leiuperinae</taxon>
        <taxon>Engystomops</taxon>
    </lineage>
</organism>
<sequence>MLKNLIRNPCGEEGLDHWQDIHNGGDGWKVENDVGIPKYPYHMKYFAASFQQCCKTQVIDLLMQGYSEEELDTQPNIMISDWYATRNDSGSSYELQVQLLSDCHNLISEFNITYMAIPESDFSFNQVSHTFIKYGPGVRFIKFTHGGKSLKNWKGWYGVRVTGSSVTIN</sequence>
<dbReference type="GO" id="GO:0036503">
    <property type="term" value="P:ERAD pathway"/>
    <property type="evidence" value="ECO:0007669"/>
    <property type="project" value="TreeGrafter"/>
</dbReference>
<evidence type="ECO:0000259" key="1">
    <source>
        <dbReference type="PROSITE" id="PS51114"/>
    </source>
</evidence>
<dbReference type="Proteomes" id="UP000824782">
    <property type="component" value="Unassembled WGS sequence"/>
</dbReference>
<evidence type="ECO:0000313" key="2">
    <source>
        <dbReference type="EMBL" id="KAG8568449.1"/>
    </source>
</evidence>
<dbReference type="PROSITE" id="PS51114">
    <property type="entry name" value="FBA"/>
    <property type="match status" value="1"/>
</dbReference>
<dbReference type="PANTHER" id="PTHR12125:SF11">
    <property type="entry name" value="F-BOX ONLY PROTEIN 2"/>
    <property type="match status" value="1"/>
</dbReference>
<keyword evidence="3" id="KW-1185">Reference proteome</keyword>
<dbReference type="PANTHER" id="PTHR12125">
    <property type="entry name" value="F-BOX ONLY PROTEIN 6-LIKE PROTEIN"/>
    <property type="match status" value="1"/>
</dbReference>
<feature type="domain" description="FBA" evidence="1">
    <location>
        <begin position="1"/>
        <end position="169"/>
    </location>
</feature>
<dbReference type="GO" id="GO:0006516">
    <property type="term" value="P:glycoprotein catabolic process"/>
    <property type="evidence" value="ECO:0007669"/>
    <property type="project" value="TreeGrafter"/>
</dbReference>
<proteinExistence type="predicted"/>
<dbReference type="GO" id="GO:0031146">
    <property type="term" value="P:SCF-dependent proteasomal ubiquitin-dependent protein catabolic process"/>
    <property type="evidence" value="ECO:0007669"/>
    <property type="project" value="TreeGrafter"/>
</dbReference>
<gene>
    <name evidence="2" type="ORF">GDO81_014006</name>
</gene>
<accession>A0AAV7B7F2</accession>
<dbReference type="GO" id="GO:0061630">
    <property type="term" value="F:ubiquitin protein ligase activity"/>
    <property type="evidence" value="ECO:0007669"/>
    <property type="project" value="TreeGrafter"/>
</dbReference>
<dbReference type="InterPro" id="IPR039752">
    <property type="entry name" value="F-box_only"/>
</dbReference>
<dbReference type="SUPFAM" id="SSF49785">
    <property type="entry name" value="Galactose-binding domain-like"/>
    <property type="match status" value="1"/>
</dbReference>
<dbReference type="Gene3D" id="2.60.120.260">
    <property type="entry name" value="Galactose-binding domain-like"/>
    <property type="match status" value="1"/>
</dbReference>
<dbReference type="SMART" id="SM01198">
    <property type="entry name" value="FBA"/>
    <property type="match status" value="1"/>
</dbReference>
<protein>
    <recommendedName>
        <fullName evidence="1">FBA domain-containing protein</fullName>
    </recommendedName>
</protein>
<dbReference type="Pfam" id="PF04300">
    <property type="entry name" value="FBA"/>
    <property type="match status" value="1"/>
</dbReference>
<dbReference type="FunFam" id="2.60.120.260:FF:000012">
    <property type="entry name" value="F-box only protein 2"/>
    <property type="match status" value="1"/>
</dbReference>
<reference evidence="2" key="1">
    <citation type="thesis" date="2020" institute="ProQuest LLC" country="789 East Eisenhower Parkway, Ann Arbor, MI, USA">
        <title>Comparative Genomics and Chromosome Evolution.</title>
        <authorList>
            <person name="Mudd A.B."/>
        </authorList>
    </citation>
    <scope>NUCLEOTIDE SEQUENCE</scope>
    <source>
        <strain evidence="2">237g6f4</strain>
        <tissue evidence="2">Blood</tissue>
    </source>
</reference>
<dbReference type="GO" id="GO:0005737">
    <property type="term" value="C:cytoplasm"/>
    <property type="evidence" value="ECO:0007669"/>
    <property type="project" value="TreeGrafter"/>
</dbReference>
<evidence type="ECO:0000313" key="3">
    <source>
        <dbReference type="Proteomes" id="UP000824782"/>
    </source>
</evidence>
<dbReference type="InterPro" id="IPR008979">
    <property type="entry name" value="Galactose-bd-like_sf"/>
</dbReference>
<name>A0AAV7B7F2_ENGPU</name>
<dbReference type="EMBL" id="WNYA01000006">
    <property type="protein sequence ID" value="KAG8568449.1"/>
    <property type="molecule type" value="Genomic_DNA"/>
</dbReference>